<dbReference type="EMBL" id="CP017707">
    <property type="protein sequence ID" value="AOZ49200.1"/>
    <property type="molecule type" value="Genomic_DNA"/>
</dbReference>
<dbReference type="Gene3D" id="3.40.50.1820">
    <property type="entry name" value="alpha/beta hydrolase"/>
    <property type="match status" value="2"/>
</dbReference>
<dbReference type="RefSeq" id="WP_046157655.1">
    <property type="nucleotide sequence ID" value="NZ_CP017707.1"/>
</dbReference>
<dbReference type="InterPro" id="IPR029058">
    <property type="entry name" value="AB_hydrolase_fold"/>
</dbReference>
<evidence type="ECO:0000313" key="3">
    <source>
        <dbReference type="EMBL" id="AOZ49200.1"/>
    </source>
</evidence>
<dbReference type="PANTHER" id="PTHR43037">
    <property type="entry name" value="UNNAMED PRODUCT-RELATED"/>
    <property type="match status" value="1"/>
</dbReference>
<accession>A0A1D9LD84</accession>
<keyword evidence="2" id="KW-0378">Hydrolase</keyword>
<evidence type="ECO:0000313" key="4">
    <source>
        <dbReference type="Proteomes" id="UP000178776"/>
    </source>
</evidence>
<reference evidence="3 4" key="1">
    <citation type="submission" date="2016-10" db="EMBL/GenBank/DDBJ databases">
        <title>Chromobacterium muskegensis sp. nov., an insecticidal bacterium isolated from Sphagnum bogs.</title>
        <authorList>
            <person name="Sparks M.E."/>
            <person name="Blackburn M.B."/>
            <person name="Gundersen-Rindal D.E."/>
            <person name="Mitchell A."/>
            <person name="Farrar R."/>
            <person name="Kuhar D."/>
        </authorList>
    </citation>
    <scope>NUCLEOTIDE SEQUENCE [LARGE SCALE GENOMIC DNA]</scope>
    <source>
        <strain evidence="3 4">21-1</strain>
    </source>
</reference>
<dbReference type="GO" id="GO:0016787">
    <property type="term" value="F:hydrolase activity"/>
    <property type="evidence" value="ECO:0007669"/>
    <property type="project" value="UniProtKB-KW"/>
</dbReference>
<dbReference type="Proteomes" id="UP000178776">
    <property type="component" value="Chromosome"/>
</dbReference>
<proteinExistence type="predicted"/>
<gene>
    <name evidence="3" type="ORF">BKX93_03750</name>
</gene>
<dbReference type="KEGG" id="cvc:BKX93_03750"/>
<keyword evidence="1" id="KW-0732">Signal</keyword>
<name>A0A1D9LD84_9NEIS</name>
<organism evidence="3 4">
    <name type="scientific">Chromobacterium vaccinii</name>
    <dbReference type="NCBI Taxonomy" id="1108595"/>
    <lineage>
        <taxon>Bacteria</taxon>
        <taxon>Pseudomonadati</taxon>
        <taxon>Pseudomonadota</taxon>
        <taxon>Betaproteobacteria</taxon>
        <taxon>Neisseriales</taxon>
        <taxon>Chromobacteriaceae</taxon>
        <taxon>Chromobacterium</taxon>
    </lineage>
</organism>
<dbReference type="STRING" id="1108595.BKX93_03750"/>
<dbReference type="PANTHER" id="PTHR43037:SF5">
    <property type="entry name" value="FERULOYL ESTERASE"/>
    <property type="match status" value="1"/>
</dbReference>
<evidence type="ECO:0000256" key="2">
    <source>
        <dbReference type="ARBA" id="ARBA00022801"/>
    </source>
</evidence>
<dbReference type="GeneID" id="68840321"/>
<evidence type="ECO:0000256" key="1">
    <source>
        <dbReference type="ARBA" id="ARBA00022729"/>
    </source>
</evidence>
<dbReference type="AlphaFoldDB" id="A0A1D9LD84"/>
<protein>
    <submittedName>
        <fullName evidence="3">Poly(3-hydroxybutyrate) depolymerase</fullName>
    </submittedName>
</protein>
<dbReference type="SUPFAM" id="SSF53474">
    <property type="entry name" value="alpha/beta-Hydrolases"/>
    <property type="match status" value="1"/>
</dbReference>
<sequence length="355" mass="38803">MPNIFPEVVRLGKYEVEKGKSSVSGLSSGAFMTVQLHLAHSASFAGAGVVAGGPYRGVETFRGAAPLAEDAYELNALQLCMAPLLPELAPNARRSLQLAQEAEQAGKIDALSNLRNNRVYIFTGTQDNVVHSPVVAQTRELYRLLGLSDANLAYHDDLPAGHSLITDNPEDSPLELNQPPYLNNGGFMQSHRILNHIYPDLKPPAERLSGRLLRFDQSEFLDGQQAYASMGKFGYAYVPQAVADGAPARVHIALHGCKQGYSYVDFSYGRADISSQPPYGNRYVTTTGYNYLADSNNIIVLYPQASGSDDNQAQNPDGCWDWWGYSSDDPANPDYYSRNAVQIRAIHAMLDRLGG</sequence>
<dbReference type="InterPro" id="IPR050955">
    <property type="entry name" value="Plant_Biomass_Hydrol_Est"/>
</dbReference>